<dbReference type="KEGG" id="amob:HG15A2_38960"/>
<keyword evidence="2" id="KW-1185">Reference proteome</keyword>
<dbReference type="EMBL" id="CP036263">
    <property type="protein sequence ID" value="QDT00558.1"/>
    <property type="molecule type" value="Genomic_DNA"/>
</dbReference>
<accession>A0A517N0K5</accession>
<dbReference type="Proteomes" id="UP000319852">
    <property type="component" value="Chromosome"/>
</dbReference>
<gene>
    <name evidence="1" type="ORF">HG15A2_38960</name>
</gene>
<name>A0A517N0K5_9BACT</name>
<evidence type="ECO:0000313" key="1">
    <source>
        <dbReference type="EMBL" id="QDT00558.1"/>
    </source>
</evidence>
<dbReference type="AlphaFoldDB" id="A0A517N0K5"/>
<evidence type="ECO:0000313" key="2">
    <source>
        <dbReference type="Proteomes" id="UP000319852"/>
    </source>
</evidence>
<dbReference type="RefSeq" id="WP_145062140.1">
    <property type="nucleotide sequence ID" value="NZ_CP036263.1"/>
</dbReference>
<organism evidence="1 2">
    <name type="scientific">Adhaeretor mobilis</name>
    <dbReference type="NCBI Taxonomy" id="1930276"/>
    <lineage>
        <taxon>Bacteria</taxon>
        <taxon>Pseudomonadati</taxon>
        <taxon>Planctomycetota</taxon>
        <taxon>Planctomycetia</taxon>
        <taxon>Pirellulales</taxon>
        <taxon>Lacipirellulaceae</taxon>
        <taxon>Adhaeretor</taxon>
    </lineage>
</organism>
<reference evidence="1 2" key="1">
    <citation type="submission" date="2019-02" db="EMBL/GenBank/DDBJ databases">
        <title>Deep-cultivation of Planctomycetes and their phenomic and genomic characterization uncovers novel biology.</title>
        <authorList>
            <person name="Wiegand S."/>
            <person name="Jogler M."/>
            <person name="Boedeker C."/>
            <person name="Pinto D."/>
            <person name="Vollmers J."/>
            <person name="Rivas-Marin E."/>
            <person name="Kohn T."/>
            <person name="Peeters S.H."/>
            <person name="Heuer A."/>
            <person name="Rast P."/>
            <person name="Oberbeckmann S."/>
            <person name="Bunk B."/>
            <person name="Jeske O."/>
            <person name="Meyerdierks A."/>
            <person name="Storesund J.E."/>
            <person name="Kallscheuer N."/>
            <person name="Luecker S."/>
            <person name="Lage O.M."/>
            <person name="Pohl T."/>
            <person name="Merkel B.J."/>
            <person name="Hornburger P."/>
            <person name="Mueller R.-W."/>
            <person name="Bruemmer F."/>
            <person name="Labrenz M."/>
            <person name="Spormann A.M."/>
            <person name="Op den Camp H."/>
            <person name="Overmann J."/>
            <person name="Amann R."/>
            <person name="Jetten M.S.M."/>
            <person name="Mascher T."/>
            <person name="Medema M.H."/>
            <person name="Devos D.P."/>
            <person name="Kaster A.-K."/>
            <person name="Ovreas L."/>
            <person name="Rohde M."/>
            <person name="Galperin M.Y."/>
            <person name="Jogler C."/>
        </authorList>
    </citation>
    <scope>NUCLEOTIDE SEQUENCE [LARGE SCALE GENOMIC DNA]</scope>
    <source>
        <strain evidence="1 2">HG15A2</strain>
    </source>
</reference>
<protein>
    <submittedName>
        <fullName evidence="1">Uncharacterized protein</fullName>
    </submittedName>
</protein>
<proteinExistence type="predicted"/>
<sequence>MSESRAVPNSTESVATGPAVALVMKLGGTVDAGVVSRLASRLASDQMVATWAVSDSKQLNVLRNVKPAGRELALDVSEISELRIATEKLAQLQETSKVESLLASETQLRRYVALASGANITAALVEDAASKGPRQAGPGLWRFATGIEFPIEASWPRLFSSRSAKSVSDVATGGVAAVKIDMQKLAGSSAGQKQVDRLLTKLAWAQNNGTVVTTLSDLAAIYAARTEVRPQRSILRAA</sequence>